<dbReference type="PATRIC" id="fig|1127483.3.peg.2138"/>
<comment type="caution">
    <text evidence="2">The sequence shown here is derived from an EMBL/GenBank/DDBJ whole genome shotgun (WGS) entry which is preliminary data.</text>
</comment>
<sequence length="245" mass="26063">MDMIRVGNGPVSVVAVHGIQGTRAAWLRLAGCLGDACTFILPNLQGRGKAARPNGAHGYTLARYAAALREVIEAHVGARPFVLAGWSMGVSVALAYIEACHRDPSTPAPAGLFLLSGSPHLPGVDWFRATDQDTLLTEIAQRERRLGLAEAADHRAVAWTWQNIRSTDQRALLPRIRTPALVVHGHDDDDSPWPHAIALTLGLPDAALAGIAGAGHSVLVQHTAAVAQALRAHLPRLYPSPKDLS</sequence>
<gene>
    <name evidence="2" type="ORF">OR16_10688</name>
</gene>
<name>H1S323_9BURK</name>
<dbReference type="GO" id="GO:0016020">
    <property type="term" value="C:membrane"/>
    <property type="evidence" value="ECO:0007669"/>
    <property type="project" value="TreeGrafter"/>
</dbReference>
<protein>
    <submittedName>
        <fullName evidence="2">Hydrolase</fullName>
    </submittedName>
</protein>
<dbReference type="GO" id="GO:0016787">
    <property type="term" value="F:hydrolase activity"/>
    <property type="evidence" value="ECO:0007669"/>
    <property type="project" value="UniProtKB-KW"/>
</dbReference>
<dbReference type="Proteomes" id="UP000005808">
    <property type="component" value="Unassembled WGS sequence"/>
</dbReference>
<dbReference type="SUPFAM" id="SSF53474">
    <property type="entry name" value="alpha/beta-Hydrolases"/>
    <property type="match status" value="1"/>
</dbReference>
<dbReference type="InterPro" id="IPR050266">
    <property type="entry name" value="AB_hydrolase_sf"/>
</dbReference>
<evidence type="ECO:0000313" key="2">
    <source>
        <dbReference type="EMBL" id="EHP43031.1"/>
    </source>
</evidence>
<dbReference type="Pfam" id="PF12697">
    <property type="entry name" value="Abhydrolase_6"/>
    <property type="match status" value="1"/>
</dbReference>
<accession>H1S323</accession>
<dbReference type="InterPro" id="IPR029058">
    <property type="entry name" value="AB_hydrolase_fold"/>
</dbReference>
<dbReference type="Gene3D" id="3.40.50.1820">
    <property type="entry name" value="alpha/beta hydrolase"/>
    <property type="match status" value="1"/>
</dbReference>
<dbReference type="AlphaFoldDB" id="H1S323"/>
<feature type="domain" description="AB hydrolase-1" evidence="1">
    <location>
        <begin position="13"/>
        <end position="229"/>
    </location>
</feature>
<keyword evidence="2" id="KW-0378">Hydrolase</keyword>
<dbReference type="EMBL" id="AHJE01000023">
    <property type="protein sequence ID" value="EHP43031.1"/>
    <property type="molecule type" value="Genomic_DNA"/>
</dbReference>
<dbReference type="PANTHER" id="PTHR43798:SF33">
    <property type="entry name" value="HYDROLASE, PUTATIVE (AFU_ORTHOLOGUE AFUA_2G14860)-RELATED"/>
    <property type="match status" value="1"/>
</dbReference>
<organism evidence="2 3">
    <name type="scientific">Cupriavidus basilensis OR16</name>
    <dbReference type="NCBI Taxonomy" id="1127483"/>
    <lineage>
        <taxon>Bacteria</taxon>
        <taxon>Pseudomonadati</taxon>
        <taxon>Pseudomonadota</taxon>
        <taxon>Betaproteobacteria</taxon>
        <taxon>Burkholderiales</taxon>
        <taxon>Burkholderiaceae</taxon>
        <taxon>Cupriavidus</taxon>
    </lineage>
</organism>
<dbReference type="InterPro" id="IPR000073">
    <property type="entry name" value="AB_hydrolase_1"/>
</dbReference>
<dbReference type="PANTHER" id="PTHR43798">
    <property type="entry name" value="MONOACYLGLYCEROL LIPASE"/>
    <property type="match status" value="1"/>
</dbReference>
<evidence type="ECO:0000259" key="1">
    <source>
        <dbReference type="Pfam" id="PF12697"/>
    </source>
</evidence>
<proteinExistence type="predicted"/>
<dbReference type="OrthoDB" id="8960868at2"/>
<evidence type="ECO:0000313" key="3">
    <source>
        <dbReference type="Proteomes" id="UP000005808"/>
    </source>
</evidence>
<dbReference type="RefSeq" id="WP_006157810.1">
    <property type="nucleotide sequence ID" value="NZ_AHJE01000023.1"/>
</dbReference>
<reference evidence="2 3" key="1">
    <citation type="journal article" date="2012" name="J. Bacteriol.">
        <title>De Novo Genome Project of Cupriavidus basilensis OR16.</title>
        <authorList>
            <person name="Cserhati M."/>
            <person name="Kriszt B."/>
            <person name="Szoboszlay S."/>
            <person name="Toth A."/>
            <person name="Szabo I."/>
            <person name="Tancsics A."/>
            <person name="Nagy I."/>
            <person name="Horvath B."/>
            <person name="Nagy I."/>
            <person name="Kukolya J."/>
        </authorList>
    </citation>
    <scope>NUCLEOTIDE SEQUENCE [LARGE SCALE GENOMIC DNA]</scope>
    <source>
        <strain evidence="2 3">OR16</strain>
    </source>
</reference>